<proteinExistence type="predicted"/>
<dbReference type="InterPro" id="IPR052058">
    <property type="entry name" value="Alcohol_O-acetyltransferase"/>
</dbReference>
<dbReference type="AlphaFoldDB" id="J8Q1N7"/>
<accession>J8Q1N7</accession>
<dbReference type="GO" id="GO:0008080">
    <property type="term" value="F:N-acetyltransferase activity"/>
    <property type="evidence" value="ECO:0007669"/>
    <property type="project" value="TreeGrafter"/>
</dbReference>
<reference evidence="1 2" key="1">
    <citation type="journal article" date="2013" name="BMC Genomics">
        <title>High quality de novo sequencing and assembly of the Saccharomyces arboricolus genome.</title>
        <authorList>
            <person name="Liti G."/>
            <person name="Nguyen Ba A.N."/>
            <person name="Blythe M."/>
            <person name="Mueller C.A."/>
            <person name="Bergstroem A."/>
            <person name="Cubillos F.A."/>
            <person name="Dafhnis-Calas F."/>
            <person name="Khoshraftar S."/>
            <person name="Malla S."/>
            <person name="Mehta N."/>
            <person name="Siow C.C."/>
            <person name="Warringer J."/>
            <person name="Moses A.M."/>
            <person name="Louis E.J."/>
            <person name="Nieduszynski C.A."/>
        </authorList>
    </citation>
    <scope>NUCLEOTIDE SEQUENCE [LARGE SCALE GENOMIC DNA]</scope>
    <source>
        <strain evidence="2">H-6 / AS 2.3317 / CBS 10644</strain>
    </source>
</reference>
<keyword evidence="2" id="KW-1185">Reference proteome</keyword>
<evidence type="ECO:0000313" key="2">
    <source>
        <dbReference type="Proteomes" id="UP000006968"/>
    </source>
</evidence>
<name>J8Q1N7_SACAR</name>
<dbReference type="Proteomes" id="UP000006968">
    <property type="component" value="Chromosome XV"/>
</dbReference>
<comment type="caution">
    <text evidence="1">The sequence shown here is derived from an EMBL/GenBank/DDBJ whole genome shotgun (WGS) entry which is preliminary data.</text>
</comment>
<dbReference type="Pfam" id="PF07247">
    <property type="entry name" value="AATase"/>
    <property type="match status" value="1"/>
</dbReference>
<dbReference type="InterPro" id="IPR010828">
    <property type="entry name" value="Atf2/Sli1-like"/>
</dbReference>
<dbReference type="PANTHER" id="PTHR28037:SF1">
    <property type="entry name" value="ALCOHOL O-ACETYLTRANSFERASE 1-RELATED"/>
    <property type="match status" value="1"/>
</dbReference>
<dbReference type="PANTHER" id="PTHR28037">
    <property type="entry name" value="ALCOHOL O-ACETYLTRANSFERASE 1-RELATED"/>
    <property type="match status" value="1"/>
</dbReference>
<dbReference type="OrthoDB" id="3979966at2759"/>
<dbReference type="HOGENOM" id="CLU_043707_0_0_1"/>
<protein>
    <submittedName>
        <fullName evidence="1">Atf1p</fullName>
    </submittedName>
</protein>
<sequence>MDKISEKHTPIQHECLEKMIQNGHARRMGSVEDLYAALNRQKLYRNFSAFGELNDYCTKEQLTLALRNICLKNPTLLHIVLPTRWPDHENYYLSSEYYSQPRPKHDYVSVLQELKLDGVVLNEQPEYSAIMKQILTEFKNSNGSYTAKIFKLTTALTIPYFGPSGPTWRLICLPEEYPDKWKKFIFVSNHCMSDGRTSIHFFHDLRDELNNIKTEPGKTDYIFQYERDYQLLRKLPEPIENVIDLRPPYLFIPKSLLSGFIYNRLSFASKAICTRMDEMEKSDEVVTEIITISPSELQAIRTKIKANIQGKCTITPFLHVCWFVAVHKWGKYFKPSNFEWFTDIFIPADFRSLLPEDEEVRQMYRYGANVGFVDFTSWISEFNMNDSKEKFWPLIAHYNEMISEAIRDKKQTNGLGLNIQGFVQKYINIDKAMCDRAIGKARGGTLLSNVGMFNQSEEIGRRYSIRDLAFGQFQGSWRQAFSLGVCSTNVKGMNILIASTKNVVGSQELLEELCSIYKALLLSP</sequence>
<evidence type="ECO:0000313" key="1">
    <source>
        <dbReference type="EMBL" id="EJS41554.1"/>
    </source>
</evidence>
<organism evidence="1 2">
    <name type="scientific">Saccharomyces arboricola (strain H-6 / AS 2.3317 / CBS 10644)</name>
    <name type="common">Yeast</name>
    <dbReference type="NCBI Taxonomy" id="1160507"/>
    <lineage>
        <taxon>Eukaryota</taxon>
        <taxon>Fungi</taxon>
        <taxon>Dikarya</taxon>
        <taxon>Ascomycota</taxon>
        <taxon>Saccharomycotina</taxon>
        <taxon>Saccharomycetes</taxon>
        <taxon>Saccharomycetales</taxon>
        <taxon>Saccharomycetaceae</taxon>
        <taxon>Saccharomyces</taxon>
    </lineage>
</organism>
<gene>
    <name evidence="1" type="ORF">SU7_3432</name>
</gene>
<dbReference type="EMBL" id="ALIE01000187">
    <property type="protein sequence ID" value="EJS41554.1"/>
    <property type="molecule type" value="Genomic_DNA"/>
</dbReference>